<dbReference type="PANTHER" id="PTHR33908">
    <property type="entry name" value="MANNOSYLTRANSFERASE YKCB-RELATED"/>
    <property type="match status" value="1"/>
</dbReference>
<dbReference type="GO" id="GO:0008610">
    <property type="term" value="P:lipid biosynthetic process"/>
    <property type="evidence" value="ECO:0007669"/>
    <property type="project" value="UniProtKB-ARBA"/>
</dbReference>
<feature type="transmembrane region" description="Helical" evidence="8">
    <location>
        <begin position="166"/>
        <end position="184"/>
    </location>
</feature>
<dbReference type="PANTHER" id="PTHR33908:SF11">
    <property type="entry name" value="MEMBRANE PROTEIN"/>
    <property type="match status" value="1"/>
</dbReference>
<name>A0A6J6SGX3_9ZZZZ</name>
<evidence type="ECO:0000256" key="6">
    <source>
        <dbReference type="ARBA" id="ARBA00022989"/>
    </source>
</evidence>
<dbReference type="AlphaFoldDB" id="A0A6J6SGX3"/>
<evidence type="ECO:0000256" key="7">
    <source>
        <dbReference type="ARBA" id="ARBA00023136"/>
    </source>
</evidence>
<keyword evidence="3" id="KW-0328">Glycosyltransferase</keyword>
<evidence type="ECO:0000256" key="5">
    <source>
        <dbReference type="ARBA" id="ARBA00022692"/>
    </source>
</evidence>
<dbReference type="EMBL" id="CAEZYQ010000004">
    <property type="protein sequence ID" value="CAB4734196.1"/>
    <property type="molecule type" value="Genomic_DNA"/>
</dbReference>
<dbReference type="GO" id="GO:0016763">
    <property type="term" value="F:pentosyltransferase activity"/>
    <property type="evidence" value="ECO:0007669"/>
    <property type="project" value="TreeGrafter"/>
</dbReference>
<evidence type="ECO:0000256" key="8">
    <source>
        <dbReference type="SAM" id="Phobius"/>
    </source>
</evidence>
<dbReference type="GO" id="GO:0005886">
    <property type="term" value="C:plasma membrane"/>
    <property type="evidence" value="ECO:0007669"/>
    <property type="project" value="UniProtKB-SubCell"/>
</dbReference>
<keyword evidence="4" id="KW-0808">Transferase</keyword>
<keyword evidence="7 8" id="KW-0472">Membrane</keyword>
<evidence type="ECO:0000256" key="3">
    <source>
        <dbReference type="ARBA" id="ARBA00022676"/>
    </source>
</evidence>
<feature type="transmembrane region" description="Helical" evidence="8">
    <location>
        <begin position="337"/>
        <end position="356"/>
    </location>
</feature>
<keyword evidence="5 8" id="KW-0812">Transmembrane</keyword>
<evidence type="ECO:0000313" key="9">
    <source>
        <dbReference type="EMBL" id="CAB4734196.1"/>
    </source>
</evidence>
<evidence type="ECO:0000256" key="1">
    <source>
        <dbReference type="ARBA" id="ARBA00004651"/>
    </source>
</evidence>
<feature type="transmembrane region" description="Helical" evidence="8">
    <location>
        <begin position="94"/>
        <end position="114"/>
    </location>
</feature>
<keyword evidence="2" id="KW-1003">Cell membrane</keyword>
<gene>
    <name evidence="9" type="ORF">UFOPK2761_00735</name>
</gene>
<feature type="transmembrane region" description="Helical" evidence="8">
    <location>
        <begin position="250"/>
        <end position="271"/>
    </location>
</feature>
<organism evidence="9">
    <name type="scientific">freshwater metagenome</name>
    <dbReference type="NCBI Taxonomy" id="449393"/>
    <lineage>
        <taxon>unclassified sequences</taxon>
        <taxon>metagenomes</taxon>
        <taxon>ecological metagenomes</taxon>
    </lineage>
</organism>
<evidence type="ECO:0000256" key="4">
    <source>
        <dbReference type="ARBA" id="ARBA00022679"/>
    </source>
</evidence>
<feature type="transmembrane region" description="Helical" evidence="8">
    <location>
        <begin position="191"/>
        <end position="215"/>
    </location>
</feature>
<feature type="transmembrane region" description="Helical" evidence="8">
    <location>
        <begin position="308"/>
        <end position="325"/>
    </location>
</feature>
<sequence length="492" mass="50288">MLALVAVLLRLATLGRPPGPDEAGLLLVARSWAPSAEELYGPFFVDRPPLLLALFRLGDALGGLAGTRVLTALACGLAVLLASYAGRLVAGERAAGWAALAAAATCTNPLIAVGTAMPELLGLPLVLGSVALALRSVRQAHRWRAVALAGAAGLSGASAVCVKQSLGGGLVFTGVLLVAATVLGRLGPRRLVATLLAAGAGAAVPALACLGWAVAAGVEPGTLWYAVATFREDASVVLATQPAGAPLGRAGVLVLAAVATGLVLVVGGFVVHAQGEWSDDPTLTSAVAAMLAADLAALVVSGSYWRDYLFALVPSTALAAALLARRRPSRRGTAMRGAVAFTALSTAVGLVGWALLQVSGAQAYPERDTARALREAAAPGDTLTVFGGRAHLQLGSGLGSPYPHLWSLPMRTLDPDLAQLRRLVDGDERPTWLVEWVDFTTWTPAAGTLLADAVAEHYERAGTTCEGHPVWLARGTDRPAVVPDCQGWAGLG</sequence>
<protein>
    <submittedName>
        <fullName evidence="9">Unannotated protein</fullName>
    </submittedName>
</protein>
<feature type="transmembrane region" description="Helical" evidence="8">
    <location>
        <begin position="60"/>
        <end position="82"/>
    </location>
</feature>
<dbReference type="InterPro" id="IPR050297">
    <property type="entry name" value="LipidA_mod_glycosyltrf_83"/>
</dbReference>
<comment type="subcellular location">
    <subcellularLocation>
        <location evidence="1">Cell membrane</location>
        <topology evidence="1">Multi-pass membrane protein</topology>
    </subcellularLocation>
</comment>
<keyword evidence="6 8" id="KW-1133">Transmembrane helix</keyword>
<feature type="transmembrane region" description="Helical" evidence="8">
    <location>
        <begin position="283"/>
        <end position="302"/>
    </location>
</feature>
<accession>A0A6J6SGX3</accession>
<reference evidence="9" key="1">
    <citation type="submission" date="2020-05" db="EMBL/GenBank/DDBJ databases">
        <authorList>
            <person name="Chiriac C."/>
            <person name="Salcher M."/>
            <person name="Ghai R."/>
            <person name="Kavagutti S V."/>
        </authorList>
    </citation>
    <scope>NUCLEOTIDE SEQUENCE</scope>
</reference>
<proteinExistence type="predicted"/>
<evidence type="ECO:0000256" key="2">
    <source>
        <dbReference type="ARBA" id="ARBA00022475"/>
    </source>
</evidence>